<dbReference type="AlphaFoldDB" id="A0AA40KJD7"/>
<feature type="compositionally biased region" description="Acidic residues" evidence="1">
    <location>
        <begin position="179"/>
        <end position="196"/>
    </location>
</feature>
<dbReference type="Proteomes" id="UP001177670">
    <property type="component" value="Unassembled WGS sequence"/>
</dbReference>
<dbReference type="EMBL" id="JAHYIQ010000023">
    <property type="protein sequence ID" value="KAK1122419.1"/>
    <property type="molecule type" value="Genomic_DNA"/>
</dbReference>
<comment type="caution">
    <text evidence="2">The sequence shown here is derived from an EMBL/GenBank/DDBJ whole genome shotgun (WGS) entry which is preliminary data.</text>
</comment>
<accession>A0AA40KJD7</accession>
<feature type="compositionally biased region" description="Basic and acidic residues" evidence="1">
    <location>
        <begin position="208"/>
        <end position="221"/>
    </location>
</feature>
<gene>
    <name evidence="2" type="ORF">K0M31_009642</name>
</gene>
<feature type="compositionally biased region" description="Basic and acidic residues" evidence="1">
    <location>
        <begin position="151"/>
        <end position="178"/>
    </location>
</feature>
<proteinExistence type="predicted"/>
<evidence type="ECO:0000256" key="1">
    <source>
        <dbReference type="SAM" id="MobiDB-lite"/>
    </source>
</evidence>
<sequence length="221" mass="25096">MRYHRATAMRNKPGGIRAEIRDEGNAWNLPQCQRPTPDITASSGGVARVKGLSDRNLGVTSPLVWRAPVVSTCPEPICARITAVTDPSTEKGEAQLGGEQESELSSWFFRSLEKCVSTTSTRSAALLLRKQVNSMSSAMRREKGRKKRAKERREKESPKRKGPEKRGTERNAAKKRETDEEEEEEEKEEEEEEEEEPTTKRPGRRPNGKGEESRREEREKF</sequence>
<evidence type="ECO:0000313" key="2">
    <source>
        <dbReference type="EMBL" id="KAK1122419.1"/>
    </source>
</evidence>
<organism evidence="2 3">
    <name type="scientific">Melipona bicolor</name>
    <dbReference type="NCBI Taxonomy" id="60889"/>
    <lineage>
        <taxon>Eukaryota</taxon>
        <taxon>Metazoa</taxon>
        <taxon>Ecdysozoa</taxon>
        <taxon>Arthropoda</taxon>
        <taxon>Hexapoda</taxon>
        <taxon>Insecta</taxon>
        <taxon>Pterygota</taxon>
        <taxon>Neoptera</taxon>
        <taxon>Endopterygota</taxon>
        <taxon>Hymenoptera</taxon>
        <taxon>Apocrita</taxon>
        <taxon>Aculeata</taxon>
        <taxon>Apoidea</taxon>
        <taxon>Anthophila</taxon>
        <taxon>Apidae</taxon>
        <taxon>Melipona</taxon>
    </lineage>
</organism>
<name>A0AA40KJD7_9HYME</name>
<evidence type="ECO:0000313" key="3">
    <source>
        <dbReference type="Proteomes" id="UP001177670"/>
    </source>
</evidence>
<feature type="region of interest" description="Disordered" evidence="1">
    <location>
        <begin position="131"/>
        <end position="221"/>
    </location>
</feature>
<keyword evidence="3" id="KW-1185">Reference proteome</keyword>
<reference evidence="2" key="1">
    <citation type="submission" date="2021-10" db="EMBL/GenBank/DDBJ databases">
        <title>Melipona bicolor Genome sequencing and assembly.</title>
        <authorList>
            <person name="Araujo N.S."/>
            <person name="Arias M.C."/>
        </authorList>
    </citation>
    <scope>NUCLEOTIDE SEQUENCE</scope>
    <source>
        <strain evidence="2">USP_2M_L1-L4_2017</strain>
        <tissue evidence="2">Whole body</tissue>
    </source>
</reference>
<protein>
    <submittedName>
        <fullName evidence="2">Uncharacterized protein</fullName>
    </submittedName>
</protein>